<dbReference type="EMBL" id="CP032514">
    <property type="protein sequence ID" value="AYD91027.1"/>
    <property type="molecule type" value="Genomic_DNA"/>
</dbReference>
<dbReference type="Proteomes" id="UP000273001">
    <property type="component" value="Chromosome"/>
</dbReference>
<sequence>MTVSSAPVALPPPQTDGLYQVMLVCTGNICRSAMARVVLCDRLAAVGVDRGPGGAARRAQHAVSRRVPVAGTSVVVWSAGTSDEEEGSPIDPRARRVLAEAGYTSPTASEAIAGHRAHRISDAEILGNDLLLAMTAHHWRELRRRGERLGADPSRVVMYRALDPEVSPQPGASPVSGTAAAPGAVPDLPDPWYGSVEDFTDTLQVVERVSDELAVRLRPWM</sequence>
<protein>
    <recommendedName>
        <fullName evidence="1">protein-tyrosine-phosphatase</fullName>
        <ecNumber evidence="1">3.1.3.48</ecNumber>
    </recommendedName>
</protein>
<dbReference type="RefSeq" id="WP_119835615.1">
    <property type="nucleotide sequence ID" value="NZ_CP032514.1"/>
</dbReference>
<gene>
    <name evidence="3" type="ORF">D5R93_12350</name>
</gene>
<evidence type="ECO:0000259" key="2">
    <source>
        <dbReference type="SMART" id="SM00226"/>
    </source>
</evidence>
<dbReference type="PANTHER" id="PTHR11717:SF7">
    <property type="entry name" value="LOW MOLECULAR WEIGHT PHOSPHOTYROSINE PROTEIN PHOSPHATASE"/>
    <property type="match status" value="1"/>
</dbReference>
<dbReference type="SMART" id="SM00226">
    <property type="entry name" value="LMWPc"/>
    <property type="match status" value="1"/>
</dbReference>
<reference evidence="3 4" key="1">
    <citation type="submission" date="2018-09" db="EMBL/GenBank/DDBJ databases">
        <authorList>
            <person name="Li J."/>
        </authorList>
    </citation>
    <scope>NUCLEOTIDE SEQUENCE [LARGE SCALE GENOMIC DNA]</scope>
    <source>
        <strain evidence="3 4">2129</strain>
    </source>
</reference>
<organism evidence="3 4">
    <name type="scientific">Actinomyces lilanjuaniae</name>
    <dbReference type="NCBI Taxonomy" id="2321394"/>
    <lineage>
        <taxon>Bacteria</taxon>
        <taxon>Bacillati</taxon>
        <taxon>Actinomycetota</taxon>
        <taxon>Actinomycetes</taxon>
        <taxon>Actinomycetales</taxon>
        <taxon>Actinomycetaceae</taxon>
        <taxon>Actinomyces</taxon>
    </lineage>
</organism>
<dbReference type="Pfam" id="PF01451">
    <property type="entry name" value="LMWPc"/>
    <property type="match status" value="1"/>
</dbReference>
<evidence type="ECO:0000256" key="1">
    <source>
        <dbReference type="ARBA" id="ARBA00013064"/>
    </source>
</evidence>
<dbReference type="InterPro" id="IPR023485">
    <property type="entry name" value="Ptyr_pPase"/>
</dbReference>
<dbReference type="PANTHER" id="PTHR11717">
    <property type="entry name" value="LOW MOLECULAR WEIGHT PROTEIN TYROSINE PHOSPHATASE"/>
    <property type="match status" value="1"/>
</dbReference>
<dbReference type="Gene3D" id="3.40.50.2300">
    <property type="match status" value="1"/>
</dbReference>
<dbReference type="InterPro" id="IPR036196">
    <property type="entry name" value="Ptyr_pPase_sf"/>
</dbReference>
<proteinExistence type="predicted"/>
<evidence type="ECO:0000313" key="4">
    <source>
        <dbReference type="Proteomes" id="UP000273001"/>
    </source>
</evidence>
<evidence type="ECO:0000313" key="3">
    <source>
        <dbReference type="EMBL" id="AYD91027.1"/>
    </source>
</evidence>
<dbReference type="SUPFAM" id="SSF52788">
    <property type="entry name" value="Phosphotyrosine protein phosphatases I"/>
    <property type="match status" value="1"/>
</dbReference>
<dbReference type="InterPro" id="IPR050438">
    <property type="entry name" value="LMW_PTPase"/>
</dbReference>
<keyword evidence="4" id="KW-1185">Reference proteome</keyword>
<dbReference type="EC" id="3.1.3.48" evidence="1"/>
<feature type="domain" description="Phosphotyrosine protein phosphatase I" evidence="2">
    <location>
        <begin position="19"/>
        <end position="216"/>
    </location>
</feature>
<name>A0ABN5PVB3_9ACTO</name>
<accession>A0ABN5PVB3</accession>